<keyword evidence="2" id="KW-0812">Transmembrane</keyword>
<evidence type="ECO:0000256" key="2">
    <source>
        <dbReference type="SAM" id="Phobius"/>
    </source>
</evidence>
<feature type="region of interest" description="Disordered" evidence="1">
    <location>
        <begin position="1"/>
        <end position="27"/>
    </location>
</feature>
<name>A0A7S3LDJ7_9STRA</name>
<keyword evidence="2" id="KW-1133">Transmembrane helix</keyword>
<sequence length="284" mass="32414">MNMMDTESLLHDESPPPTKQPTKDEHKQRRPWVVWQFAALATLLLTVAAVAGYVTNYDSNSKKVFLGGALEIMPQEQGPLLVGSDASVGKKIHPPHPKKLHHGEVLYTIVEDPDVGRYYKREFLVPCGYGLLVFNVGPADTAMPYAFDVFDDGYVYSDNGGLCWLYPSYRAHQNDTEPFWMPSDATEFRVPLGNTMQKISTRINPHEHTKDDERKSQAMKLRGGDYLIMAKHDFYTPRYYRQVKAIVNGWKAKNYSRDSITMDQEQIKLLLEEALDEEILELSP</sequence>
<evidence type="ECO:0000313" key="3">
    <source>
        <dbReference type="EMBL" id="CAE0420119.1"/>
    </source>
</evidence>
<feature type="transmembrane region" description="Helical" evidence="2">
    <location>
        <begin position="32"/>
        <end position="54"/>
    </location>
</feature>
<accession>A0A7S3LDJ7</accession>
<proteinExistence type="predicted"/>
<evidence type="ECO:0000256" key="1">
    <source>
        <dbReference type="SAM" id="MobiDB-lite"/>
    </source>
</evidence>
<keyword evidence="2" id="KW-0472">Membrane</keyword>
<gene>
    <name evidence="3" type="ORF">ACOF00016_LOCUS16906</name>
</gene>
<dbReference type="AlphaFoldDB" id="A0A7S3LDJ7"/>
<organism evidence="3">
    <name type="scientific">Amphora coffeiformis</name>
    <dbReference type="NCBI Taxonomy" id="265554"/>
    <lineage>
        <taxon>Eukaryota</taxon>
        <taxon>Sar</taxon>
        <taxon>Stramenopiles</taxon>
        <taxon>Ochrophyta</taxon>
        <taxon>Bacillariophyta</taxon>
        <taxon>Bacillariophyceae</taxon>
        <taxon>Bacillariophycidae</taxon>
        <taxon>Thalassiophysales</taxon>
        <taxon>Catenulaceae</taxon>
        <taxon>Amphora</taxon>
    </lineage>
</organism>
<reference evidence="3" key="1">
    <citation type="submission" date="2021-01" db="EMBL/GenBank/DDBJ databases">
        <authorList>
            <person name="Corre E."/>
            <person name="Pelletier E."/>
            <person name="Niang G."/>
            <person name="Scheremetjew M."/>
            <person name="Finn R."/>
            <person name="Kale V."/>
            <person name="Holt S."/>
            <person name="Cochrane G."/>
            <person name="Meng A."/>
            <person name="Brown T."/>
            <person name="Cohen L."/>
        </authorList>
    </citation>
    <scope>NUCLEOTIDE SEQUENCE</scope>
    <source>
        <strain evidence="3">CCMP127</strain>
    </source>
</reference>
<protein>
    <submittedName>
        <fullName evidence="3">Uncharacterized protein</fullName>
    </submittedName>
</protein>
<dbReference type="EMBL" id="HBIM01022843">
    <property type="protein sequence ID" value="CAE0420119.1"/>
    <property type="molecule type" value="Transcribed_RNA"/>
</dbReference>